<evidence type="ECO:0000256" key="4">
    <source>
        <dbReference type="ARBA" id="ARBA00022692"/>
    </source>
</evidence>
<feature type="transmembrane region" description="Helical" evidence="8">
    <location>
        <begin position="108"/>
        <end position="128"/>
    </location>
</feature>
<evidence type="ECO:0000256" key="2">
    <source>
        <dbReference type="ARBA" id="ARBA00007863"/>
    </source>
</evidence>
<reference evidence="9" key="1">
    <citation type="submission" date="2021-01" db="EMBL/GenBank/DDBJ databases">
        <authorList>
            <person name="Kaushik A."/>
        </authorList>
    </citation>
    <scope>NUCLEOTIDE SEQUENCE</scope>
    <source>
        <strain evidence="9">AG2-2IIIB</strain>
    </source>
</reference>
<feature type="region of interest" description="Disordered" evidence="7">
    <location>
        <begin position="389"/>
        <end position="410"/>
    </location>
</feature>
<dbReference type="Proteomes" id="UP000663843">
    <property type="component" value="Unassembled WGS sequence"/>
</dbReference>
<proteinExistence type="inferred from homology"/>
<evidence type="ECO:0000256" key="1">
    <source>
        <dbReference type="ARBA" id="ARBA00004141"/>
    </source>
</evidence>
<feature type="region of interest" description="Disordered" evidence="7">
    <location>
        <begin position="1"/>
        <end position="29"/>
    </location>
</feature>
<evidence type="ECO:0000313" key="10">
    <source>
        <dbReference type="Proteomes" id="UP000663843"/>
    </source>
</evidence>
<feature type="transmembrane region" description="Helical" evidence="8">
    <location>
        <begin position="71"/>
        <end position="96"/>
    </location>
</feature>
<dbReference type="Pfam" id="PF06027">
    <property type="entry name" value="SLC35F"/>
    <property type="match status" value="1"/>
</dbReference>
<keyword evidence="5 8" id="KW-1133">Transmembrane helix</keyword>
<name>A0A8H3DCU8_9AGAM</name>
<evidence type="ECO:0000313" key="9">
    <source>
        <dbReference type="EMBL" id="CAE6524929.1"/>
    </source>
</evidence>
<comment type="subcellular location">
    <subcellularLocation>
        <location evidence="1">Membrane</location>
        <topology evidence="1">Multi-pass membrane protein</topology>
    </subcellularLocation>
</comment>
<feature type="transmembrane region" description="Helical" evidence="8">
    <location>
        <begin position="211"/>
        <end position="229"/>
    </location>
</feature>
<dbReference type="PANTHER" id="PTHR14233:SF4">
    <property type="entry name" value="SOLUTE CARRIER FAMILY 35 MEMBER F2"/>
    <property type="match status" value="1"/>
</dbReference>
<dbReference type="GO" id="GO:0016020">
    <property type="term" value="C:membrane"/>
    <property type="evidence" value="ECO:0007669"/>
    <property type="project" value="UniProtKB-SubCell"/>
</dbReference>
<protein>
    <submittedName>
        <fullName evidence="9">Uncharacterized protein</fullName>
    </submittedName>
</protein>
<feature type="compositionally biased region" description="Low complexity" evidence="7">
    <location>
        <begin position="9"/>
        <end position="23"/>
    </location>
</feature>
<gene>
    <name evidence="9" type="ORF">RDB_LOCUS170424</name>
</gene>
<feature type="transmembrane region" description="Helical" evidence="8">
    <location>
        <begin position="338"/>
        <end position="359"/>
    </location>
</feature>
<evidence type="ECO:0000256" key="5">
    <source>
        <dbReference type="ARBA" id="ARBA00022989"/>
    </source>
</evidence>
<evidence type="ECO:0000256" key="7">
    <source>
        <dbReference type="SAM" id="MobiDB-lite"/>
    </source>
</evidence>
<evidence type="ECO:0000256" key="3">
    <source>
        <dbReference type="ARBA" id="ARBA00022448"/>
    </source>
</evidence>
<evidence type="ECO:0000256" key="6">
    <source>
        <dbReference type="ARBA" id="ARBA00023136"/>
    </source>
</evidence>
<feature type="transmembrane region" description="Helical" evidence="8">
    <location>
        <begin position="364"/>
        <end position="383"/>
    </location>
</feature>
<evidence type="ECO:0000256" key="8">
    <source>
        <dbReference type="SAM" id="Phobius"/>
    </source>
</evidence>
<keyword evidence="6 8" id="KW-0472">Membrane</keyword>
<dbReference type="EMBL" id="CAJMWT010007370">
    <property type="protein sequence ID" value="CAE6524929.1"/>
    <property type="molecule type" value="Genomic_DNA"/>
</dbReference>
<sequence length="410" mass="45905">MDVQESQRQRSISISSSIKSGKINQDQDQGQVEVVAEHPHAESRPPLDYSSFGNFWASVGARLRSVLTKRFILALLGGQVVSICITCTSVTTTELVNRGWSLPTTQTFFLYFALFVVYTPFTIFKYGLKGWGSLIIRDGWKCTDHLSQYNLVSLTHLGTDFILAACDVEGNFLVVKSYEFTNLLSCMLLDAWAIPACAFFAWIYMRPKYHWTQLIGILICVGGLGMLVASDHLTGTGQYPASSMVKGDLFMLAGATLYGFTNATEEFLVRKRPLYEVVGQLGMYGMIINAIQASGLEHKEMREATWNGAVIGLLFAYTIAMFILYTTAPLIYRAASSVYYNLSLLSSDFYGLLFGLGLYKYRVYWLYFVAFAVIIVGLVTYFWHSTPEEQGTLDPQRPEYVQKKTGSTPV</sequence>
<dbReference type="PANTHER" id="PTHR14233">
    <property type="entry name" value="DUF914-RELATED"/>
    <property type="match status" value="1"/>
</dbReference>
<dbReference type="InterPro" id="IPR009262">
    <property type="entry name" value="SLC35_F1/F2/F6"/>
</dbReference>
<comment type="caution">
    <text evidence="9">The sequence shown here is derived from an EMBL/GenBank/DDBJ whole genome shotgun (WGS) entry which is preliminary data.</text>
</comment>
<accession>A0A8H3DCU8</accession>
<feature type="transmembrane region" description="Helical" evidence="8">
    <location>
        <begin position="309"/>
        <end position="332"/>
    </location>
</feature>
<keyword evidence="4 8" id="KW-0812">Transmembrane</keyword>
<comment type="similarity">
    <text evidence="2">Belongs to the SLC35F solute transporter family.</text>
</comment>
<organism evidence="9 10">
    <name type="scientific">Rhizoctonia solani</name>
    <dbReference type="NCBI Taxonomy" id="456999"/>
    <lineage>
        <taxon>Eukaryota</taxon>
        <taxon>Fungi</taxon>
        <taxon>Dikarya</taxon>
        <taxon>Basidiomycota</taxon>
        <taxon>Agaricomycotina</taxon>
        <taxon>Agaricomycetes</taxon>
        <taxon>Cantharellales</taxon>
        <taxon>Ceratobasidiaceae</taxon>
        <taxon>Rhizoctonia</taxon>
    </lineage>
</organism>
<dbReference type="AlphaFoldDB" id="A0A8H3DCU8"/>
<keyword evidence="3" id="KW-0813">Transport</keyword>
<dbReference type="GO" id="GO:0022857">
    <property type="term" value="F:transmembrane transporter activity"/>
    <property type="evidence" value="ECO:0007669"/>
    <property type="project" value="InterPro"/>
</dbReference>
<dbReference type="InterPro" id="IPR052221">
    <property type="entry name" value="SLC35F_Transporter"/>
</dbReference>
<feature type="transmembrane region" description="Helical" evidence="8">
    <location>
        <begin position="183"/>
        <end position="205"/>
    </location>
</feature>